<reference evidence="1" key="2">
    <citation type="submission" date="2020-11" db="EMBL/GenBank/DDBJ databases">
        <authorList>
            <person name="McCartney M.A."/>
            <person name="Auch B."/>
            <person name="Kono T."/>
            <person name="Mallez S."/>
            <person name="Becker A."/>
            <person name="Gohl D.M."/>
            <person name="Silverstein K.A.T."/>
            <person name="Koren S."/>
            <person name="Bechman K.B."/>
            <person name="Herman A."/>
            <person name="Abrahante J.E."/>
            <person name="Garbe J."/>
        </authorList>
    </citation>
    <scope>NUCLEOTIDE SEQUENCE</scope>
    <source>
        <strain evidence="1">Duluth1</strain>
        <tissue evidence="1">Whole animal</tissue>
    </source>
</reference>
<accession>A0A9D4K727</accession>
<sequence length="62" mass="6796">MIQQNILRLASEQAGISSDKLTLALEPEAASLYCRHLPAQREGESSLSTLRVGKKYIGEPLI</sequence>
<keyword evidence="2" id="KW-1185">Reference proteome</keyword>
<evidence type="ECO:0000313" key="2">
    <source>
        <dbReference type="Proteomes" id="UP000828390"/>
    </source>
</evidence>
<comment type="caution">
    <text evidence="1">The sequence shown here is derived from an EMBL/GenBank/DDBJ whole genome shotgun (WGS) entry which is preliminary data.</text>
</comment>
<dbReference type="AlphaFoldDB" id="A0A9D4K727"/>
<dbReference type="EMBL" id="JAIWYP010000004">
    <property type="protein sequence ID" value="KAH3834071.1"/>
    <property type="molecule type" value="Genomic_DNA"/>
</dbReference>
<evidence type="ECO:0000313" key="1">
    <source>
        <dbReference type="EMBL" id="KAH3834071.1"/>
    </source>
</evidence>
<organism evidence="1 2">
    <name type="scientific">Dreissena polymorpha</name>
    <name type="common">Zebra mussel</name>
    <name type="synonym">Mytilus polymorpha</name>
    <dbReference type="NCBI Taxonomy" id="45954"/>
    <lineage>
        <taxon>Eukaryota</taxon>
        <taxon>Metazoa</taxon>
        <taxon>Spiralia</taxon>
        <taxon>Lophotrochozoa</taxon>
        <taxon>Mollusca</taxon>
        <taxon>Bivalvia</taxon>
        <taxon>Autobranchia</taxon>
        <taxon>Heteroconchia</taxon>
        <taxon>Euheterodonta</taxon>
        <taxon>Imparidentia</taxon>
        <taxon>Neoheterodontei</taxon>
        <taxon>Myida</taxon>
        <taxon>Dreissenoidea</taxon>
        <taxon>Dreissenidae</taxon>
        <taxon>Dreissena</taxon>
    </lineage>
</organism>
<name>A0A9D4K727_DREPO</name>
<reference evidence="1" key="1">
    <citation type="journal article" date="2019" name="bioRxiv">
        <title>The Genome of the Zebra Mussel, Dreissena polymorpha: A Resource for Invasive Species Research.</title>
        <authorList>
            <person name="McCartney M.A."/>
            <person name="Auch B."/>
            <person name="Kono T."/>
            <person name="Mallez S."/>
            <person name="Zhang Y."/>
            <person name="Obille A."/>
            <person name="Becker A."/>
            <person name="Abrahante J.E."/>
            <person name="Garbe J."/>
            <person name="Badalamenti J.P."/>
            <person name="Herman A."/>
            <person name="Mangelson H."/>
            <person name="Liachko I."/>
            <person name="Sullivan S."/>
            <person name="Sone E.D."/>
            <person name="Koren S."/>
            <person name="Silverstein K.A.T."/>
            <person name="Beckman K.B."/>
            <person name="Gohl D.M."/>
        </authorList>
    </citation>
    <scope>NUCLEOTIDE SEQUENCE</scope>
    <source>
        <strain evidence="1">Duluth1</strain>
        <tissue evidence="1">Whole animal</tissue>
    </source>
</reference>
<proteinExistence type="predicted"/>
<gene>
    <name evidence="1" type="ORF">DPMN_107389</name>
</gene>
<dbReference type="Proteomes" id="UP000828390">
    <property type="component" value="Unassembled WGS sequence"/>
</dbReference>
<protein>
    <submittedName>
        <fullName evidence="1">Uncharacterized protein</fullName>
    </submittedName>
</protein>